<reference evidence="1 2" key="1">
    <citation type="journal article" date="2018" name="Front. Microbiol.">
        <title>An Investigation of an Acute Gastroenteritis Outbreak: Cronobacter sakazakii, a Potential Cause of Food-Borne Illness.</title>
        <authorList>
            <person name="Yong W."/>
            <person name="Guo B."/>
            <person name="Shi X."/>
            <person name="Cheng T."/>
            <person name="Chen M."/>
            <person name="Jiang X."/>
            <person name="Ye Y."/>
            <person name="Wang J."/>
            <person name="Xie G."/>
            <person name="Ding J."/>
        </authorList>
    </citation>
    <scope>NUCLEOTIDE SEQUENCE [LARGE SCALE GENOMIC DNA]</scope>
    <source>
        <strain evidence="1 2">S1</strain>
    </source>
</reference>
<protein>
    <submittedName>
        <fullName evidence="1">Uncharacterized protein</fullName>
    </submittedName>
</protein>
<gene>
    <name evidence="1" type="ORF">C3E80_22235</name>
</gene>
<feature type="non-terminal residue" evidence="1">
    <location>
        <position position="76"/>
    </location>
</feature>
<evidence type="ECO:0000313" key="2">
    <source>
        <dbReference type="Proteomes" id="UP000285793"/>
    </source>
</evidence>
<name>A0A423XPM3_9ENTR</name>
<organism evidence="1 2">
    <name type="scientific">Cronobacter malonaticus</name>
    <dbReference type="NCBI Taxonomy" id="413503"/>
    <lineage>
        <taxon>Bacteria</taxon>
        <taxon>Pseudomonadati</taxon>
        <taxon>Pseudomonadota</taxon>
        <taxon>Gammaproteobacteria</taxon>
        <taxon>Enterobacterales</taxon>
        <taxon>Enterobacteriaceae</taxon>
        <taxon>Cronobacter</taxon>
    </lineage>
</organism>
<sequence>MRNTFGRQAIPMVWDFAEANIIAEGTGSFASGINQGYKVLKQGLPAINKCIVKQFDAQSQNLSTNKVISTDPPYYD</sequence>
<dbReference type="Proteomes" id="UP000285793">
    <property type="component" value="Unassembled WGS sequence"/>
</dbReference>
<evidence type="ECO:0000313" key="1">
    <source>
        <dbReference type="EMBL" id="ROW49001.1"/>
    </source>
</evidence>
<dbReference type="EMBL" id="PQJL01000260">
    <property type="protein sequence ID" value="ROW49001.1"/>
    <property type="molecule type" value="Genomic_DNA"/>
</dbReference>
<comment type="caution">
    <text evidence="1">The sequence shown here is derived from an EMBL/GenBank/DDBJ whole genome shotgun (WGS) entry which is preliminary data.</text>
</comment>
<proteinExistence type="predicted"/>
<accession>A0A423XPM3</accession>
<dbReference type="AlphaFoldDB" id="A0A423XPM3"/>